<dbReference type="InterPro" id="IPR045851">
    <property type="entry name" value="AMP-bd_C_sf"/>
</dbReference>
<dbReference type="Gene3D" id="3.40.50.12780">
    <property type="entry name" value="N-terminal domain of ligase-like"/>
    <property type="match status" value="1"/>
</dbReference>
<dbReference type="RefSeq" id="WP_244183385.1">
    <property type="nucleotide sequence ID" value="NZ_CAWNOR010000075.1"/>
</dbReference>
<dbReference type="Pfam" id="PF00668">
    <property type="entry name" value="Condensation"/>
    <property type="match status" value="1"/>
</dbReference>
<dbReference type="InterPro" id="IPR000873">
    <property type="entry name" value="AMP-dep_synth/lig_dom"/>
</dbReference>
<dbReference type="Pfam" id="PF00550">
    <property type="entry name" value="PP-binding"/>
    <property type="match status" value="1"/>
</dbReference>
<dbReference type="Pfam" id="PF00501">
    <property type="entry name" value="AMP-binding"/>
    <property type="match status" value="1"/>
</dbReference>
<protein>
    <submittedName>
        <fullName evidence="4">Putative non-ribosomal peptide synthetase</fullName>
    </submittedName>
</protein>
<accession>A0A2D0LG03</accession>
<evidence type="ECO:0000259" key="3">
    <source>
        <dbReference type="Pfam" id="PF00668"/>
    </source>
</evidence>
<proteinExistence type="predicted"/>
<dbReference type="GO" id="GO:0044550">
    <property type="term" value="P:secondary metabolite biosynthetic process"/>
    <property type="evidence" value="ECO:0007669"/>
    <property type="project" value="TreeGrafter"/>
</dbReference>
<evidence type="ECO:0000259" key="2">
    <source>
        <dbReference type="Pfam" id="PF00550"/>
    </source>
</evidence>
<comment type="caution">
    <text evidence="4">The sequence shown here is derived from an EMBL/GenBank/DDBJ whole genome shotgun (WGS) entry which is preliminary data.</text>
</comment>
<evidence type="ECO:0000313" key="4">
    <source>
        <dbReference type="EMBL" id="PHM74581.1"/>
    </source>
</evidence>
<dbReference type="InterPro" id="IPR023213">
    <property type="entry name" value="CAT-like_dom_sf"/>
</dbReference>
<evidence type="ECO:0000313" key="5">
    <source>
        <dbReference type="Proteomes" id="UP000221101"/>
    </source>
</evidence>
<dbReference type="SUPFAM" id="SSF52777">
    <property type="entry name" value="CoA-dependent acyltransferases"/>
    <property type="match status" value="3"/>
</dbReference>
<dbReference type="EMBL" id="NJCX01000004">
    <property type="protein sequence ID" value="PHM74581.1"/>
    <property type="molecule type" value="Genomic_DNA"/>
</dbReference>
<reference evidence="4 5" key="1">
    <citation type="journal article" date="2017" name="Nat. Microbiol.">
        <title>Natural product diversity associated with the nematode symbionts Photorhabdus and Xenorhabdus.</title>
        <authorList>
            <person name="Tobias N.J."/>
            <person name="Wolff H."/>
            <person name="Djahanschiri B."/>
            <person name="Grundmann F."/>
            <person name="Kronenwerth M."/>
            <person name="Shi Y.M."/>
            <person name="Simonyi S."/>
            <person name="Grun P."/>
            <person name="Shapiro-Ilan D."/>
            <person name="Pidot S.J."/>
            <person name="Stinear T.P."/>
            <person name="Ebersberger I."/>
            <person name="Bode H.B."/>
        </authorList>
    </citation>
    <scope>NUCLEOTIDE SEQUENCE [LARGE SCALE GENOMIC DNA]</scope>
    <source>
        <strain evidence="4 5">DSM 17907</strain>
    </source>
</reference>
<dbReference type="PANTHER" id="PTHR45527">
    <property type="entry name" value="NONRIBOSOMAL PEPTIDE SYNTHETASE"/>
    <property type="match status" value="1"/>
</dbReference>
<dbReference type="Proteomes" id="UP000221101">
    <property type="component" value="Unassembled WGS sequence"/>
</dbReference>
<sequence>MDNPIFELSRSQQAIFKMEEFHLTGYSLYLSVAIRLNGDISLDRLTQATEMTQNSMDIFHIGFVNDHAETNRLATQWHGIRHLTPHAEVIQVDFSGYPDSKQAFESWAERQTLIEEDLSLTPVRVFVVRFHSEQTGWFIKAHHAATDGEGLSVLIEHLMSALEEEEPDTEYLLFSVNAEGERDYENSRRRQRDEAYWRSIFSDNTDNAMESADAGKIASRYPIGDYRRLTPLSQRVRYELSEAENDILCQFKSRGGSIFRLFFAAVAYTQMVIEDGNGALLQAPMLNRWSKEEKRSASMAVAPVFIPVSREAGETVADCYHMLKQRLQKAVAHSRYAPGARWNEFASQDWKRIIPAFGVSYQTGIFRKTVLGADVSIDHMQAVEALFATIHIHDRFEGGNFKLEGDFRKIWSLDQCHVFLKTVTDYAMEAACEILTQPEFTQTPLSEKEQEAHSRKEPQIKPIGVHLYHAFERYADNLLFKQGADAVTYRQGLQWINKFREQLRTIRNGHDEHNPVFILGRRTPETVLAYLACLIENVTVVPVCPTMPLARLSAIARNSGASLCIYTETDHHLAEMLGLRLLRVSLDKARLDVALNLVTWTEHTHCHPAYILYTSGSTGEPKGVVISPMALANYALAAKAAYAAQTPFNAPLFTSFGFDLTQTAILVPVLSGGFIQPHEQDIRDNPELLQTLLADESLTGVKCTPSHLSLLIEYSPERSHPLTFVVGGENLFFSLVKKALDYFPVGSKVINEYGPTETTVGCCICSVSGGESSPDGNNKINTAVMPIGTALGKAEMSIKDSWGQNMPRGFRGEISISGPVLATGYLNDSIQTQEKFVYGADGLSRWYRTGDLGLQDEQGIFHCLGRIDDEFKVRGYRIHPAEIEKTVESVLASVRENDNYSWELKALKLVVDEADGYETVALCSSQVIPHDCPEFQRSLKTKIPDAWLPTLYCTVQPWPINANGKVDMAALTAAAKATLMASGSSLLGSANTPSQNASGTYQLPIWLNADFLKPIWPQTVDLTTSFLEQGGDSIKAIRLVALLAREGVRIAASELLTLNSLGSVLEKACVAALENEVTNSVISEEIEASWIKFLPSTRWFRQQCFKHGNRLQQGMVLELKSSLSAEEINAAVSMVKARHKIFALRANQDLSEFYFASPEPEVYDGDTVTEDEILAPGEHLEDRLNKLQGRVCLEKQPSVHSVVFDPVSHKNYLFWVCHHLICDVHSWIFLLDELEQAINDSSFQTANAEETIHEQGAFLWGKWLGEHVPEVDDVPYDDTFHHSSVTPVTLALSICGHDLRLMEQRFKAERSQLIAAALMDVMQDNGILPPQPVILFENHGRLFSEAGIPATRNTEMANAVGWFTGFNQLALNISSEHPYRLSQTAFLRILKSGLYEDKQSWKAQLGLSHPGNRPHMCINDIGSGLEGRGTWAHFDLVQSLSGGFRHPDEKSVTDFDILIRDCRESGSVLVELRLGIPNANGDDAQHYLAQLNEKLLLSEKQLLNEKRLAWCDSKHEVSRDLQADQCLEQPLIPADFPLCQLSQAELDLIIKGASA</sequence>
<name>A0A2D0LG03_9GAMM</name>
<dbReference type="Gene3D" id="3.30.559.30">
    <property type="entry name" value="Nonribosomal peptide synthetase, condensation domain"/>
    <property type="match status" value="1"/>
</dbReference>
<dbReference type="GO" id="GO:0031177">
    <property type="term" value="F:phosphopantetheine binding"/>
    <property type="evidence" value="ECO:0007669"/>
    <property type="project" value="TreeGrafter"/>
</dbReference>
<dbReference type="GO" id="GO:0005737">
    <property type="term" value="C:cytoplasm"/>
    <property type="evidence" value="ECO:0007669"/>
    <property type="project" value="TreeGrafter"/>
</dbReference>
<dbReference type="SUPFAM" id="SSF47336">
    <property type="entry name" value="ACP-like"/>
    <property type="match status" value="1"/>
</dbReference>
<dbReference type="GO" id="GO:0043041">
    <property type="term" value="P:amino acid activation for nonribosomal peptide biosynthetic process"/>
    <property type="evidence" value="ECO:0007669"/>
    <property type="project" value="TreeGrafter"/>
</dbReference>
<dbReference type="GO" id="GO:0003824">
    <property type="term" value="F:catalytic activity"/>
    <property type="evidence" value="ECO:0007669"/>
    <property type="project" value="InterPro"/>
</dbReference>
<gene>
    <name evidence="4" type="ORF">Xkoz_00825</name>
</gene>
<feature type="domain" description="AMP-dependent synthetase/ligase" evidence="1">
    <location>
        <begin position="470"/>
        <end position="826"/>
    </location>
</feature>
<dbReference type="Gene3D" id="3.30.559.10">
    <property type="entry name" value="Chloramphenicol acetyltransferase-like domain"/>
    <property type="match status" value="2"/>
</dbReference>
<dbReference type="PANTHER" id="PTHR45527:SF1">
    <property type="entry name" value="FATTY ACID SYNTHASE"/>
    <property type="match status" value="1"/>
</dbReference>
<dbReference type="InterPro" id="IPR036736">
    <property type="entry name" value="ACP-like_sf"/>
</dbReference>
<dbReference type="InterPro" id="IPR042099">
    <property type="entry name" value="ANL_N_sf"/>
</dbReference>
<dbReference type="SUPFAM" id="SSF56801">
    <property type="entry name" value="Acetyl-CoA synthetase-like"/>
    <property type="match status" value="1"/>
</dbReference>
<dbReference type="Gene3D" id="3.30.300.30">
    <property type="match status" value="1"/>
</dbReference>
<organism evidence="4 5">
    <name type="scientific">Xenorhabdus kozodoii</name>
    <dbReference type="NCBI Taxonomy" id="351676"/>
    <lineage>
        <taxon>Bacteria</taxon>
        <taxon>Pseudomonadati</taxon>
        <taxon>Pseudomonadota</taxon>
        <taxon>Gammaproteobacteria</taxon>
        <taxon>Enterobacterales</taxon>
        <taxon>Morganellaceae</taxon>
        <taxon>Xenorhabdus</taxon>
    </lineage>
</organism>
<dbReference type="InterPro" id="IPR009081">
    <property type="entry name" value="PP-bd_ACP"/>
</dbReference>
<dbReference type="InterPro" id="IPR001242">
    <property type="entry name" value="Condensation_dom"/>
</dbReference>
<dbReference type="Gene3D" id="1.10.1200.10">
    <property type="entry name" value="ACP-like"/>
    <property type="match status" value="1"/>
</dbReference>
<feature type="domain" description="Condensation" evidence="3">
    <location>
        <begin position="7"/>
        <end position="336"/>
    </location>
</feature>
<evidence type="ECO:0000259" key="1">
    <source>
        <dbReference type="Pfam" id="PF00501"/>
    </source>
</evidence>
<feature type="domain" description="Carrier" evidence="2">
    <location>
        <begin position="1018"/>
        <end position="1065"/>
    </location>
</feature>
<dbReference type="InterPro" id="IPR020845">
    <property type="entry name" value="AMP-binding_CS"/>
</dbReference>
<keyword evidence="5" id="KW-1185">Reference proteome</keyword>
<dbReference type="PROSITE" id="PS00455">
    <property type="entry name" value="AMP_BINDING"/>
    <property type="match status" value="1"/>
</dbReference>